<proteinExistence type="predicted"/>
<evidence type="ECO:0000256" key="1">
    <source>
        <dbReference type="SAM" id="MobiDB-lite"/>
    </source>
</evidence>
<sequence>MSALVDFFSDIGSRLWSGSTSTISATGCGGKATGPSDDASKSETNQPLDSRGADKRVDLQIRDMRLDRGRDKIHFPDFPVPDKPRPDSGLPDKKNDQKIPDIKIPLDKTIPPDKNIPTEKTNPDLYNPCGPGTYTQYYMNAGAVGAFPGVPSGGIVYEKDGKTKVDGTDAGGKCGSTGALIQWIRVGNDGIKQPPDKTQPNYVSPNDVLHGSYRIGDDTATNMFTQLDGAFFNMLAGCYPGTNTSAAQFFVRVWNGTSPQTATHYGDSKLLTPSTSPLTPTPEYEIGNLTLNIPTP</sequence>
<feature type="compositionally biased region" description="Basic and acidic residues" evidence="1">
    <location>
        <begin position="51"/>
        <end position="106"/>
    </location>
</feature>
<reference evidence="2 3" key="1">
    <citation type="journal article" date="2016" name="Nat. Commun.">
        <title>Thousands of microbial genomes shed light on interconnected biogeochemical processes in an aquifer system.</title>
        <authorList>
            <person name="Anantharaman K."/>
            <person name="Brown C.T."/>
            <person name="Hug L.A."/>
            <person name="Sharon I."/>
            <person name="Castelle C.J."/>
            <person name="Probst A.J."/>
            <person name="Thomas B.C."/>
            <person name="Singh A."/>
            <person name="Wilkins M.J."/>
            <person name="Karaoz U."/>
            <person name="Brodie E.L."/>
            <person name="Williams K.H."/>
            <person name="Hubbard S.S."/>
            <person name="Banfield J.F."/>
        </authorList>
    </citation>
    <scope>NUCLEOTIDE SEQUENCE [LARGE SCALE GENOMIC DNA]</scope>
</reference>
<dbReference type="EMBL" id="MEUI01000034">
    <property type="protein sequence ID" value="OGC33501.1"/>
    <property type="molecule type" value="Genomic_DNA"/>
</dbReference>
<name>A0A1F4TLA7_UNCSA</name>
<feature type="compositionally biased region" description="Polar residues" evidence="1">
    <location>
        <begin position="16"/>
        <end position="25"/>
    </location>
</feature>
<evidence type="ECO:0000313" key="2">
    <source>
        <dbReference type="EMBL" id="OGC33501.1"/>
    </source>
</evidence>
<dbReference type="Proteomes" id="UP000177309">
    <property type="component" value="Unassembled WGS sequence"/>
</dbReference>
<evidence type="ECO:0000313" key="3">
    <source>
        <dbReference type="Proteomes" id="UP000177309"/>
    </source>
</evidence>
<organism evidence="2 3">
    <name type="scientific">candidate division WOR-1 bacterium RIFOXYC2_FULL_41_25</name>
    <dbReference type="NCBI Taxonomy" id="1802586"/>
    <lineage>
        <taxon>Bacteria</taxon>
        <taxon>Bacillati</taxon>
        <taxon>Saganbacteria</taxon>
    </lineage>
</organism>
<feature type="region of interest" description="Disordered" evidence="1">
    <location>
        <begin position="14"/>
        <end position="124"/>
    </location>
</feature>
<gene>
    <name evidence="2" type="ORF">A2462_06930</name>
</gene>
<dbReference type="AlphaFoldDB" id="A0A1F4TLA7"/>
<comment type="caution">
    <text evidence="2">The sequence shown here is derived from an EMBL/GenBank/DDBJ whole genome shotgun (WGS) entry which is preliminary data.</text>
</comment>
<protein>
    <submittedName>
        <fullName evidence="2">Uncharacterized protein</fullName>
    </submittedName>
</protein>
<accession>A0A1F4TLA7</accession>